<keyword evidence="3" id="KW-1185">Reference proteome</keyword>
<dbReference type="Proteomes" id="UP001497497">
    <property type="component" value="Unassembled WGS sequence"/>
</dbReference>
<comment type="caution">
    <text evidence="2">The sequence shown here is derived from an EMBL/GenBank/DDBJ whole genome shotgun (WGS) entry which is preliminary data.</text>
</comment>
<dbReference type="GO" id="GO:0005634">
    <property type="term" value="C:nucleus"/>
    <property type="evidence" value="ECO:0007669"/>
    <property type="project" value="InterPro"/>
</dbReference>
<evidence type="ECO:0000313" key="3">
    <source>
        <dbReference type="Proteomes" id="UP001497497"/>
    </source>
</evidence>
<evidence type="ECO:0000256" key="1">
    <source>
        <dbReference type="SAM" id="MobiDB-lite"/>
    </source>
</evidence>
<accession>A0AAV2HKT6</accession>
<dbReference type="InterPro" id="IPR029138">
    <property type="entry name" value="SNAPC5"/>
</dbReference>
<dbReference type="GO" id="GO:0006366">
    <property type="term" value="P:transcription by RNA polymerase II"/>
    <property type="evidence" value="ECO:0007669"/>
    <property type="project" value="InterPro"/>
</dbReference>
<reference evidence="2 3" key="1">
    <citation type="submission" date="2024-04" db="EMBL/GenBank/DDBJ databases">
        <authorList>
            <consortium name="Genoscope - CEA"/>
            <person name="William W."/>
        </authorList>
    </citation>
    <scope>NUCLEOTIDE SEQUENCE [LARGE SCALE GENOMIC DNA]</scope>
</reference>
<protein>
    <submittedName>
        <fullName evidence="2">Uncharacterized protein</fullName>
    </submittedName>
</protein>
<gene>
    <name evidence="2" type="ORF">GSLYS_00007449001</name>
</gene>
<name>A0AAV2HKT6_LYMST</name>
<organism evidence="2 3">
    <name type="scientific">Lymnaea stagnalis</name>
    <name type="common">Great pond snail</name>
    <name type="synonym">Helix stagnalis</name>
    <dbReference type="NCBI Taxonomy" id="6523"/>
    <lineage>
        <taxon>Eukaryota</taxon>
        <taxon>Metazoa</taxon>
        <taxon>Spiralia</taxon>
        <taxon>Lophotrochozoa</taxon>
        <taxon>Mollusca</taxon>
        <taxon>Gastropoda</taxon>
        <taxon>Heterobranchia</taxon>
        <taxon>Euthyneura</taxon>
        <taxon>Panpulmonata</taxon>
        <taxon>Hygrophila</taxon>
        <taxon>Lymnaeoidea</taxon>
        <taxon>Lymnaeidae</taxon>
        <taxon>Lymnaea</taxon>
    </lineage>
</organism>
<feature type="region of interest" description="Disordered" evidence="1">
    <location>
        <begin position="103"/>
        <end position="144"/>
    </location>
</feature>
<feature type="compositionally biased region" description="Acidic residues" evidence="1">
    <location>
        <begin position="111"/>
        <end position="134"/>
    </location>
</feature>
<dbReference type="GO" id="GO:0006384">
    <property type="term" value="P:transcription initiation at RNA polymerase III promoter"/>
    <property type="evidence" value="ECO:0007669"/>
    <property type="project" value="InterPro"/>
</dbReference>
<feature type="compositionally biased region" description="Basic and acidic residues" evidence="1">
    <location>
        <begin position="135"/>
        <end position="144"/>
    </location>
</feature>
<dbReference type="AlphaFoldDB" id="A0AAV2HKT6"/>
<dbReference type="EMBL" id="CAXITT010000143">
    <property type="protein sequence ID" value="CAL1533489.1"/>
    <property type="molecule type" value="Genomic_DNA"/>
</dbReference>
<proteinExistence type="predicted"/>
<dbReference type="Pfam" id="PF15497">
    <property type="entry name" value="SNAPC5"/>
    <property type="match status" value="1"/>
</dbReference>
<sequence>MACSNYFKEKCILDEERKALTSMLNLFQDQLNRLKVEELALLSRIKMDASKEPVDTKSESASASSVIPFSLATTSSHPISFENTDEMNMLSLNLNVDRVPELGVARRNNDYEEEEEEDDDDDDDYEMDEAEADDYDRKLRSFMD</sequence>
<evidence type="ECO:0000313" key="2">
    <source>
        <dbReference type="EMBL" id="CAL1533489.1"/>
    </source>
</evidence>